<feature type="transmembrane region" description="Helical" evidence="13">
    <location>
        <begin position="353"/>
        <end position="374"/>
    </location>
</feature>
<evidence type="ECO:0000256" key="4">
    <source>
        <dbReference type="ARBA" id="ARBA00020268"/>
    </source>
</evidence>
<keyword evidence="6" id="KW-0050">Antiport</keyword>
<feature type="transmembrane region" description="Helical" evidence="13">
    <location>
        <begin position="84"/>
        <end position="109"/>
    </location>
</feature>
<dbReference type="EMBL" id="AGEI01000021">
    <property type="protein sequence ID" value="EHR34087.1"/>
    <property type="molecule type" value="Genomic_DNA"/>
</dbReference>
<dbReference type="AlphaFoldDB" id="H3NNW2"/>
<accession>H3NNW2</accession>
<feature type="transmembrane region" description="Helical" evidence="13">
    <location>
        <begin position="386"/>
        <end position="406"/>
    </location>
</feature>
<feature type="transmembrane region" description="Helical" evidence="13">
    <location>
        <begin position="192"/>
        <end position="217"/>
    </location>
</feature>
<dbReference type="PIRSF" id="PIRSF006603">
    <property type="entry name" value="DinF"/>
    <property type="match status" value="1"/>
</dbReference>
<feature type="transmembrane region" description="Helical" evidence="13">
    <location>
        <begin position="276"/>
        <end position="300"/>
    </location>
</feature>
<evidence type="ECO:0000256" key="7">
    <source>
        <dbReference type="ARBA" id="ARBA00022475"/>
    </source>
</evidence>
<comment type="similarity">
    <text evidence="3">Belongs to the multi antimicrobial extrusion (MATE) (TC 2.A.66.1) family.</text>
</comment>
<feature type="transmembrane region" description="Helical" evidence="13">
    <location>
        <begin position="412"/>
        <end position="431"/>
    </location>
</feature>
<gene>
    <name evidence="14" type="ORF">HMPREF9709_01023</name>
</gene>
<dbReference type="InterPro" id="IPR048279">
    <property type="entry name" value="MdtK-like"/>
</dbReference>
<evidence type="ECO:0000256" key="6">
    <source>
        <dbReference type="ARBA" id="ARBA00022449"/>
    </source>
</evidence>
<dbReference type="GO" id="GO:0015297">
    <property type="term" value="F:antiporter activity"/>
    <property type="evidence" value="ECO:0007669"/>
    <property type="project" value="UniProtKB-KW"/>
</dbReference>
<keyword evidence="8 13" id="KW-0812">Transmembrane</keyword>
<keyword evidence="9 13" id="KW-1133">Transmembrane helix</keyword>
<dbReference type="eggNOG" id="COG0534">
    <property type="taxonomic scope" value="Bacteria"/>
</dbReference>
<dbReference type="InterPro" id="IPR002528">
    <property type="entry name" value="MATE_fam"/>
</dbReference>
<comment type="caution">
    <text evidence="14">The sequence shown here is derived from an EMBL/GenBank/DDBJ whole genome shotgun (WGS) entry which is preliminary data.</text>
</comment>
<dbReference type="CDD" id="cd13137">
    <property type="entry name" value="MATE_NorM_like"/>
    <property type="match status" value="1"/>
</dbReference>
<dbReference type="PANTHER" id="PTHR43298">
    <property type="entry name" value="MULTIDRUG RESISTANCE PROTEIN NORM-RELATED"/>
    <property type="match status" value="1"/>
</dbReference>
<dbReference type="Pfam" id="PF01554">
    <property type="entry name" value="MatE"/>
    <property type="match status" value="2"/>
</dbReference>
<evidence type="ECO:0000256" key="9">
    <source>
        <dbReference type="ARBA" id="ARBA00022989"/>
    </source>
</evidence>
<evidence type="ECO:0000313" key="14">
    <source>
        <dbReference type="EMBL" id="EHR34087.1"/>
    </source>
</evidence>
<dbReference type="GeneID" id="96999016"/>
<dbReference type="OrthoDB" id="62420at2"/>
<keyword evidence="5" id="KW-0813">Transport</keyword>
<evidence type="ECO:0000256" key="3">
    <source>
        <dbReference type="ARBA" id="ARBA00010199"/>
    </source>
</evidence>
<feature type="transmembrane region" description="Helical" evidence="13">
    <location>
        <begin position="54"/>
        <end position="72"/>
    </location>
</feature>
<feature type="transmembrane region" description="Helical" evidence="13">
    <location>
        <begin position="129"/>
        <end position="146"/>
    </location>
</feature>
<dbReference type="GO" id="GO:0005886">
    <property type="term" value="C:plasma membrane"/>
    <property type="evidence" value="ECO:0007669"/>
    <property type="project" value="UniProtKB-SubCell"/>
</dbReference>
<protein>
    <recommendedName>
        <fullName evidence="4">Probable multidrug resistance protein NorM</fullName>
    </recommendedName>
    <alternativeName>
        <fullName evidence="12">Multidrug-efflux transporter</fullName>
    </alternativeName>
</protein>
<comment type="subcellular location">
    <subcellularLocation>
        <location evidence="2">Cell membrane</location>
        <topology evidence="2">Multi-pass membrane protein</topology>
    </subcellularLocation>
</comment>
<keyword evidence="15" id="KW-1185">Reference proteome</keyword>
<evidence type="ECO:0000256" key="11">
    <source>
        <dbReference type="ARBA" id="ARBA00023136"/>
    </source>
</evidence>
<dbReference type="GO" id="GO:0006811">
    <property type="term" value="P:monoatomic ion transport"/>
    <property type="evidence" value="ECO:0007669"/>
    <property type="project" value="UniProtKB-KW"/>
</dbReference>
<proteinExistence type="inferred from homology"/>
<evidence type="ECO:0000256" key="1">
    <source>
        <dbReference type="ARBA" id="ARBA00003408"/>
    </source>
</evidence>
<dbReference type="NCBIfam" id="TIGR00797">
    <property type="entry name" value="matE"/>
    <property type="match status" value="1"/>
</dbReference>
<keyword evidence="10" id="KW-0406">Ion transport</keyword>
<evidence type="ECO:0000256" key="13">
    <source>
        <dbReference type="SAM" id="Phobius"/>
    </source>
</evidence>
<evidence type="ECO:0000313" key="15">
    <source>
        <dbReference type="Proteomes" id="UP000004191"/>
    </source>
</evidence>
<feature type="transmembrane region" description="Helical" evidence="13">
    <location>
        <begin position="21"/>
        <end position="48"/>
    </location>
</feature>
<reference evidence="14 15" key="1">
    <citation type="submission" date="2012-01" db="EMBL/GenBank/DDBJ databases">
        <title>The Genome Sequence of Helcococcus kunzii ATCC 51366.</title>
        <authorList>
            <consortium name="The Broad Institute Genome Sequencing Platform"/>
            <person name="Earl A."/>
            <person name="Ward D."/>
            <person name="Feldgarden M."/>
            <person name="Gevers D."/>
            <person name="Huys G."/>
            <person name="Young S.K."/>
            <person name="Zeng Q."/>
            <person name="Gargeya S."/>
            <person name="Fitzgerald M."/>
            <person name="Haas B."/>
            <person name="Abouelleil A."/>
            <person name="Alvarado L."/>
            <person name="Arachchi H.M."/>
            <person name="Berlin A."/>
            <person name="Chapman S.B."/>
            <person name="Gearin G."/>
            <person name="Goldberg J."/>
            <person name="Griggs A."/>
            <person name="Gujja S."/>
            <person name="Hansen M."/>
            <person name="Heiman D."/>
            <person name="Howarth C."/>
            <person name="Larimer J."/>
            <person name="Lui A."/>
            <person name="MacDonald P.J.P."/>
            <person name="McCowen C."/>
            <person name="Montmayeur A."/>
            <person name="Murphy C."/>
            <person name="Neiman D."/>
            <person name="Pearson M."/>
            <person name="Priest M."/>
            <person name="Roberts A."/>
            <person name="Saif S."/>
            <person name="Shea T."/>
            <person name="Sisk P."/>
            <person name="Stolte C."/>
            <person name="Sykes S."/>
            <person name="Wortman J."/>
            <person name="Nusbaum C."/>
            <person name="Birren B."/>
        </authorList>
    </citation>
    <scope>NUCLEOTIDE SEQUENCE [LARGE SCALE GENOMIC DNA]</scope>
    <source>
        <strain evidence="14 15">ATCC 51366</strain>
    </source>
</reference>
<keyword evidence="11 13" id="KW-0472">Membrane</keyword>
<evidence type="ECO:0000256" key="10">
    <source>
        <dbReference type="ARBA" id="ARBA00023065"/>
    </source>
</evidence>
<feature type="transmembrane region" description="Helical" evidence="13">
    <location>
        <begin position="321"/>
        <end position="341"/>
    </location>
</feature>
<dbReference type="STRING" id="883114.HMPREF9709_01023"/>
<dbReference type="PANTHER" id="PTHR43298:SF2">
    <property type="entry name" value="FMN_FAD EXPORTER YEEO-RELATED"/>
    <property type="match status" value="1"/>
</dbReference>
<dbReference type="InterPro" id="IPR050222">
    <property type="entry name" value="MATE_MdtK"/>
</dbReference>
<evidence type="ECO:0000256" key="8">
    <source>
        <dbReference type="ARBA" id="ARBA00022692"/>
    </source>
</evidence>
<sequence length="446" mass="48366">MKDKNIYKRALQIAWPSVLESFFIALAAMIDTIMVSSLGSYAVAAVGLTNQPKFIAFAIFFSINTAVSALVARRKGQNDKRGANTVFSSAFVASIVLCILTTAFFLYFSSDIMRLAGSNKDTHEAAVKYFNIIIGGLIFNIIAMVINAGQRGSGNTKIAFTTNLTSSIVNVIFNYLLIGGNLGFPALGIEGAAIATVLGSAVAATMSVFSLFHKFTFIDIKYIFRKKISPKFDAIKSIFNLSSSFFIENIAMRVGFLATAISAANLGTDPFAAHNVGMSLLSIGFSFGDGMQVAAVALSGRALGMGEKEEAYNYGKVSQRIGLGISIALSLILLIFGRAILGNFFKEEHIIEMGLLINRFIMLILLLQISQIIYGGCLRAGGDVKFTLLVAIIAVTIIRTSVTLLFTMVFKLGLVGIWLGVLADQFSRFVLLRHRFHKKKWLDIAI</sequence>
<evidence type="ECO:0000256" key="2">
    <source>
        <dbReference type="ARBA" id="ARBA00004651"/>
    </source>
</evidence>
<evidence type="ECO:0000256" key="12">
    <source>
        <dbReference type="ARBA" id="ARBA00031636"/>
    </source>
</evidence>
<dbReference type="PATRIC" id="fig|883114.3.peg.1013"/>
<dbReference type="HOGENOM" id="CLU_012893_5_3_9"/>
<comment type="function">
    <text evidence="1">Multidrug efflux pump.</text>
</comment>
<dbReference type="Proteomes" id="UP000004191">
    <property type="component" value="Unassembled WGS sequence"/>
</dbReference>
<evidence type="ECO:0000256" key="5">
    <source>
        <dbReference type="ARBA" id="ARBA00022448"/>
    </source>
</evidence>
<keyword evidence="7" id="KW-1003">Cell membrane</keyword>
<feature type="transmembrane region" description="Helical" evidence="13">
    <location>
        <begin position="238"/>
        <end position="264"/>
    </location>
</feature>
<name>H3NNW2_9FIRM</name>
<dbReference type="GO" id="GO:0042910">
    <property type="term" value="F:xenobiotic transmembrane transporter activity"/>
    <property type="evidence" value="ECO:0007669"/>
    <property type="project" value="InterPro"/>
</dbReference>
<dbReference type="RefSeq" id="WP_005398506.1">
    <property type="nucleotide sequence ID" value="NZ_JH601088.1"/>
</dbReference>
<organism evidence="14 15">
    <name type="scientific">Helcococcus kunzii ATCC 51366</name>
    <dbReference type="NCBI Taxonomy" id="883114"/>
    <lineage>
        <taxon>Bacteria</taxon>
        <taxon>Bacillati</taxon>
        <taxon>Bacillota</taxon>
        <taxon>Tissierellia</taxon>
        <taxon>Tissierellales</taxon>
        <taxon>Peptoniphilaceae</taxon>
        <taxon>Helcococcus</taxon>
    </lineage>
</organism>